<dbReference type="EC" id="3.2.1.23" evidence="4"/>
<organism evidence="4 5">
    <name type="scientific">Agathobacter rectalis</name>
    <dbReference type="NCBI Taxonomy" id="39491"/>
    <lineage>
        <taxon>Bacteria</taxon>
        <taxon>Bacillati</taxon>
        <taxon>Bacillota</taxon>
        <taxon>Clostridia</taxon>
        <taxon>Lachnospirales</taxon>
        <taxon>Lachnospiraceae</taxon>
        <taxon>Agathobacter</taxon>
    </lineage>
</organism>
<dbReference type="PANTHER" id="PTHR36447:SF1">
    <property type="entry name" value="BETA-GALACTOSIDASE GANA"/>
    <property type="match status" value="1"/>
</dbReference>
<reference evidence="4" key="1">
    <citation type="submission" date="2023-01" db="EMBL/GenBank/DDBJ databases">
        <title>Human gut microbiome strain richness.</title>
        <authorList>
            <person name="Chen-Liaw A."/>
        </authorList>
    </citation>
    <scope>NUCLEOTIDE SEQUENCE</scope>
    <source>
        <strain evidence="4">1001283st1_D2_1001283B150209_150212</strain>
    </source>
</reference>
<dbReference type="GO" id="GO:0004565">
    <property type="term" value="F:beta-galactosidase activity"/>
    <property type="evidence" value="ECO:0007669"/>
    <property type="project" value="UniProtKB-EC"/>
</dbReference>
<dbReference type="InterPro" id="IPR013529">
    <property type="entry name" value="Glyco_hydro_42_N"/>
</dbReference>
<accession>A0AAP3VAQ2</accession>
<proteinExistence type="predicted"/>
<comment type="caution">
    <text evidence="4">The sequence shown here is derived from an EMBL/GenBank/DDBJ whole genome shotgun (WGS) entry which is preliminary data.</text>
</comment>
<dbReference type="GO" id="GO:0005975">
    <property type="term" value="P:carbohydrate metabolic process"/>
    <property type="evidence" value="ECO:0007669"/>
    <property type="project" value="InterPro"/>
</dbReference>
<dbReference type="AlphaFoldDB" id="A0AAP3VAQ2"/>
<dbReference type="Pfam" id="PF02449">
    <property type="entry name" value="Glyco_hydro_42"/>
    <property type="match status" value="1"/>
</dbReference>
<evidence type="ECO:0000313" key="4">
    <source>
        <dbReference type="EMBL" id="MDB8019496.1"/>
    </source>
</evidence>
<dbReference type="SUPFAM" id="SSF51445">
    <property type="entry name" value="(Trans)glycosidases"/>
    <property type="match status" value="1"/>
</dbReference>
<evidence type="ECO:0000256" key="1">
    <source>
        <dbReference type="ARBA" id="ARBA00022801"/>
    </source>
</evidence>
<feature type="non-terminal residue" evidence="4">
    <location>
        <position position="61"/>
    </location>
</feature>
<gene>
    <name evidence="4" type="ORF">PNE45_16015</name>
</gene>
<dbReference type="InterPro" id="IPR017853">
    <property type="entry name" value="GH"/>
</dbReference>
<dbReference type="Proteomes" id="UP001212823">
    <property type="component" value="Unassembled WGS sequence"/>
</dbReference>
<evidence type="ECO:0000256" key="2">
    <source>
        <dbReference type="ARBA" id="ARBA00023295"/>
    </source>
</evidence>
<dbReference type="PANTHER" id="PTHR36447">
    <property type="entry name" value="BETA-GALACTOSIDASE GANA"/>
    <property type="match status" value="1"/>
</dbReference>
<feature type="domain" description="Glycoside hydrolase family 42 N-terminal" evidence="3">
    <location>
        <begin position="25"/>
        <end position="61"/>
    </location>
</feature>
<name>A0AAP3VAQ2_9FIRM</name>
<sequence length="61" mass="6898">MTTHRAFRWPSLLTESGRGIAFGGDYNPDQWPEETLDEDIRLMGEAGVNVVSLAIFSWDKI</sequence>
<dbReference type="InterPro" id="IPR003476">
    <property type="entry name" value="Glyco_hydro_42"/>
</dbReference>
<evidence type="ECO:0000259" key="3">
    <source>
        <dbReference type="Pfam" id="PF02449"/>
    </source>
</evidence>
<protein>
    <submittedName>
        <fullName evidence="4">Beta-galactosidase</fullName>
        <ecNumber evidence="4">3.2.1.23</ecNumber>
    </submittedName>
</protein>
<evidence type="ECO:0000313" key="5">
    <source>
        <dbReference type="Proteomes" id="UP001212823"/>
    </source>
</evidence>
<dbReference type="Gene3D" id="3.20.20.80">
    <property type="entry name" value="Glycosidases"/>
    <property type="match status" value="1"/>
</dbReference>
<dbReference type="EMBL" id="JAQLYE010000087">
    <property type="protein sequence ID" value="MDB8019496.1"/>
    <property type="molecule type" value="Genomic_DNA"/>
</dbReference>
<keyword evidence="1 4" id="KW-0378">Hydrolase</keyword>
<dbReference type="GO" id="GO:0009341">
    <property type="term" value="C:beta-galactosidase complex"/>
    <property type="evidence" value="ECO:0007669"/>
    <property type="project" value="InterPro"/>
</dbReference>
<keyword evidence="2 4" id="KW-0326">Glycosidase</keyword>